<dbReference type="SMR" id="A0A7S0V9L0"/>
<keyword evidence="12" id="KW-0496">Mitochondrion</keyword>
<dbReference type="FunFam" id="1.10.760.10:FF:000002">
    <property type="entry name" value="Cytochrome c1, heme protein"/>
    <property type="match status" value="1"/>
</dbReference>
<reference evidence="16" key="1">
    <citation type="submission" date="2021-01" db="EMBL/GenBank/DDBJ databases">
        <authorList>
            <person name="Corre E."/>
            <person name="Pelletier E."/>
            <person name="Niang G."/>
            <person name="Scheremetjew M."/>
            <person name="Finn R."/>
            <person name="Kale V."/>
            <person name="Holt S."/>
            <person name="Cochrane G."/>
            <person name="Meng A."/>
            <person name="Brown T."/>
            <person name="Cohen L."/>
        </authorList>
    </citation>
    <scope>NUCLEOTIDE SEQUENCE</scope>
    <source>
        <strain evidence="16">SAG 63-3</strain>
    </source>
</reference>
<keyword evidence="8" id="KW-0999">Mitochondrion inner membrane</keyword>
<dbReference type="Gene3D" id="1.20.5.100">
    <property type="entry name" value="Cytochrome c1, transmembrane anchor, C-terminal"/>
    <property type="match status" value="1"/>
</dbReference>
<keyword evidence="11 14" id="KW-0408">Iron</keyword>
<dbReference type="Pfam" id="PF02167">
    <property type="entry name" value="Cytochrom_C1"/>
    <property type="match status" value="1"/>
</dbReference>
<comment type="similarity">
    <text evidence="2">Belongs to the cytochrome c family.</text>
</comment>
<evidence type="ECO:0000256" key="8">
    <source>
        <dbReference type="ARBA" id="ARBA00022792"/>
    </source>
</evidence>
<evidence type="ECO:0000256" key="11">
    <source>
        <dbReference type="ARBA" id="ARBA00023004"/>
    </source>
</evidence>
<evidence type="ECO:0000259" key="15">
    <source>
        <dbReference type="PROSITE" id="PS51007"/>
    </source>
</evidence>
<dbReference type="PRINTS" id="PR00603">
    <property type="entry name" value="CYTOCHROMEC1"/>
</dbReference>
<dbReference type="GO" id="GO:0005743">
    <property type="term" value="C:mitochondrial inner membrane"/>
    <property type="evidence" value="ECO:0007669"/>
    <property type="project" value="UniProtKB-SubCell"/>
</dbReference>
<evidence type="ECO:0000256" key="14">
    <source>
        <dbReference type="PIRSR" id="PIRSR602326-1"/>
    </source>
</evidence>
<dbReference type="SUPFAM" id="SSF46626">
    <property type="entry name" value="Cytochrome c"/>
    <property type="match status" value="1"/>
</dbReference>
<accession>A0A7S0V9L0</accession>
<keyword evidence="7 14" id="KW-0479">Metal-binding</keyword>
<feature type="binding site" description="covalent" evidence="14">
    <location>
        <position position="109"/>
    </location>
    <ligand>
        <name>heme c</name>
        <dbReference type="ChEBI" id="CHEBI:61717"/>
    </ligand>
</feature>
<comment type="subcellular location">
    <subcellularLocation>
        <location evidence="1">Mitochondrion inner membrane</location>
    </subcellularLocation>
</comment>
<dbReference type="GO" id="GO:0009055">
    <property type="term" value="F:electron transfer activity"/>
    <property type="evidence" value="ECO:0007669"/>
    <property type="project" value="InterPro"/>
</dbReference>
<sequence length="309" mass="33331">MQSFALLRALKGGFNGSSQLVKSVPAMAMSTVAANQEETASKASQLAAAFGGVVAGLVGASVVASATEAGDGLHPVSYPWSHEGMASSFDHSAIRRGHQVYQQVCAACHSMNYTHWRQLVGICYTEDEAKALAAETEVVDGPNDEGEMFTRAGRLFDKFPNPFANEQAARFSNGGAFPPDLSLITGARHDGQNYVFALLTGYREPPAGIDIREGLYYNPYFPGGAIAMPKILVDEGVEYDDGTPANASQQAKDVVTFLAWAFAPYQDDQRVMGLKALFMTALMTGFAIYSKRLRWSSMKSQKIVMDVVN</sequence>
<gene>
    <name evidence="16" type="ORF">PPAR00522_LOCUS13016</name>
</gene>
<feature type="domain" description="Cytochrome c" evidence="15">
    <location>
        <begin position="92"/>
        <end position="282"/>
    </location>
</feature>
<dbReference type="GO" id="GO:0006122">
    <property type="term" value="P:mitochondrial electron transport, ubiquinol to cytochrome c"/>
    <property type="evidence" value="ECO:0007669"/>
    <property type="project" value="TreeGrafter"/>
</dbReference>
<dbReference type="PANTHER" id="PTHR10266:SF3">
    <property type="entry name" value="CYTOCHROME C1, HEME PROTEIN, MITOCHONDRIAL"/>
    <property type="match status" value="1"/>
</dbReference>
<comment type="cofactor">
    <cofactor evidence="14">
        <name>heme c</name>
        <dbReference type="ChEBI" id="CHEBI:61717"/>
    </cofactor>
    <text evidence="14">Binds 1 heme c group covalently per subunit.</text>
</comment>
<evidence type="ECO:0000256" key="2">
    <source>
        <dbReference type="ARBA" id="ARBA00006488"/>
    </source>
</evidence>
<keyword evidence="4 14" id="KW-0349">Heme</keyword>
<evidence type="ECO:0000256" key="13">
    <source>
        <dbReference type="ARBA" id="ARBA00023136"/>
    </source>
</evidence>
<dbReference type="InterPro" id="IPR002326">
    <property type="entry name" value="Cyt_c1"/>
</dbReference>
<feature type="binding site" description="axial binding residue" evidence="14">
    <location>
        <position position="105"/>
    </location>
    <ligand>
        <name>heme c</name>
        <dbReference type="ChEBI" id="CHEBI:61717"/>
    </ligand>
    <ligandPart>
        <name>Fe</name>
        <dbReference type="ChEBI" id="CHEBI:18248"/>
    </ligandPart>
</feature>
<evidence type="ECO:0000256" key="9">
    <source>
        <dbReference type="ARBA" id="ARBA00022982"/>
    </source>
</evidence>
<organism evidence="16">
    <name type="scientific">Polytomella parva</name>
    <dbReference type="NCBI Taxonomy" id="51329"/>
    <lineage>
        <taxon>Eukaryota</taxon>
        <taxon>Viridiplantae</taxon>
        <taxon>Chlorophyta</taxon>
        <taxon>core chlorophytes</taxon>
        <taxon>Chlorophyceae</taxon>
        <taxon>CS clade</taxon>
        <taxon>Chlamydomonadales</taxon>
        <taxon>Chlamydomonadaceae</taxon>
        <taxon>Polytomella</taxon>
    </lineage>
</organism>
<dbReference type="EMBL" id="HBFM01019952">
    <property type="protein sequence ID" value="CAD8777347.1"/>
    <property type="molecule type" value="Transcribed_RNA"/>
</dbReference>
<dbReference type="InterPro" id="IPR036909">
    <property type="entry name" value="Cyt_c-like_dom_sf"/>
</dbReference>
<evidence type="ECO:0000256" key="7">
    <source>
        <dbReference type="ARBA" id="ARBA00022723"/>
    </source>
</evidence>
<dbReference type="InterPro" id="IPR021157">
    <property type="entry name" value="Cyt_c1_TM_anchor_C"/>
</dbReference>
<evidence type="ECO:0000256" key="12">
    <source>
        <dbReference type="ARBA" id="ARBA00023128"/>
    </source>
</evidence>
<evidence type="ECO:0000256" key="4">
    <source>
        <dbReference type="ARBA" id="ARBA00022617"/>
    </source>
</evidence>
<dbReference type="GO" id="GO:0046872">
    <property type="term" value="F:metal ion binding"/>
    <property type="evidence" value="ECO:0007669"/>
    <property type="project" value="UniProtKB-KW"/>
</dbReference>
<dbReference type="Gene3D" id="1.10.760.10">
    <property type="entry name" value="Cytochrome c-like domain"/>
    <property type="match status" value="1"/>
</dbReference>
<dbReference type="PROSITE" id="PS51007">
    <property type="entry name" value="CYTC"/>
    <property type="match status" value="1"/>
</dbReference>
<dbReference type="InterPro" id="IPR009056">
    <property type="entry name" value="Cyt_c-like_dom"/>
</dbReference>
<proteinExistence type="inferred from homology"/>
<keyword evidence="9" id="KW-0249">Electron transport</keyword>
<dbReference type="GO" id="GO:0020037">
    <property type="term" value="F:heme binding"/>
    <property type="evidence" value="ECO:0007669"/>
    <property type="project" value="InterPro"/>
</dbReference>
<evidence type="ECO:0000256" key="1">
    <source>
        <dbReference type="ARBA" id="ARBA00004273"/>
    </source>
</evidence>
<evidence type="ECO:0000256" key="5">
    <source>
        <dbReference type="ARBA" id="ARBA00022660"/>
    </source>
</evidence>
<keyword evidence="3" id="KW-0813">Transport</keyword>
<protein>
    <recommendedName>
        <fullName evidence="15">Cytochrome c domain-containing protein</fullName>
    </recommendedName>
</protein>
<keyword evidence="6" id="KW-0812">Transmembrane</keyword>
<evidence type="ECO:0000256" key="6">
    <source>
        <dbReference type="ARBA" id="ARBA00022692"/>
    </source>
</evidence>
<feature type="binding site" description="covalent" evidence="14">
    <location>
        <position position="228"/>
    </location>
    <ligand>
        <name>heme c</name>
        <dbReference type="ChEBI" id="CHEBI:61717"/>
    </ligand>
</feature>
<evidence type="ECO:0000256" key="10">
    <source>
        <dbReference type="ARBA" id="ARBA00022989"/>
    </source>
</evidence>
<keyword evidence="13" id="KW-0472">Membrane</keyword>
<name>A0A7S0V9L0_9CHLO</name>
<evidence type="ECO:0000313" key="16">
    <source>
        <dbReference type="EMBL" id="CAD8777347.1"/>
    </source>
</evidence>
<dbReference type="SUPFAM" id="SSF81496">
    <property type="entry name" value="Cytochrome c1 subunit of cytochrome bc1 complex (Ubiquinol-cytochrome c reductase), transmembrane anchor"/>
    <property type="match status" value="1"/>
</dbReference>
<evidence type="ECO:0000256" key="3">
    <source>
        <dbReference type="ARBA" id="ARBA00022448"/>
    </source>
</evidence>
<feature type="binding site" description="covalent" evidence="14">
    <location>
        <position position="108"/>
    </location>
    <ligand>
        <name>heme c</name>
        <dbReference type="ChEBI" id="CHEBI:61717"/>
    </ligand>
</feature>
<dbReference type="PANTHER" id="PTHR10266">
    <property type="entry name" value="CYTOCHROME C1"/>
    <property type="match status" value="1"/>
</dbReference>
<keyword evidence="10" id="KW-1133">Transmembrane helix</keyword>
<keyword evidence="5" id="KW-0679">Respiratory chain</keyword>
<dbReference type="AlphaFoldDB" id="A0A7S0V9L0"/>